<dbReference type="OrthoDB" id="1100982at2"/>
<protein>
    <recommendedName>
        <fullName evidence="4">Transmembrane protein</fullName>
    </recommendedName>
</protein>
<keyword evidence="3" id="KW-1185">Reference proteome</keyword>
<feature type="transmembrane region" description="Helical" evidence="1">
    <location>
        <begin position="79"/>
        <end position="99"/>
    </location>
</feature>
<evidence type="ECO:0000256" key="1">
    <source>
        <dbReference type="SAM" id="Phobius"/>
    </source>
</evidence>
<dbReference type="KEGG" id="bsa:Bacsa_3460"/>
<dbReference type="STRING" id="667015.Bacsa_3460"/>
<dbReference type="RefSeq" id="WP_013619341.1">
    <property type="nucleotide sequence ID" value="NC_015164.1"/>
</dbReference>
<gene>
    <name evidence="2" type="ordered locus">Bacsa_3460</name>
</gene>
<proteinExistence type="predicted"/>
<organism evidence="2 3">
    <name type="scientific">Phocaeicola salanitronis (strain DSM 18170 / JCM 13657 / CCUG 60908 / BL78)</name>
    <name type="common">Bacteroides salanitronis</name>
    <dbReference type="NCBI Taxonomy" id="667015"/>
    <lineage>
        <taxon>Bacteria</taxon>
        <taxon>Pseudomonadati</taxon>
        <taxon>Bacteroidota</taxon>
        <taxon>Bacteroidia</taxon>
        <taxon>Bacteroidales</taxon>
        <taxon>Bacteroidaceae</taxon>
        <taxon>Phocaeicola</taxon>
    </lineage>
</organism>
<dbReference type="Proteomes" id="UP000007486">
    <property type="component" value="Chromosome"/>
</dbReference>
<feature type="transmembrane region" description="Helical" evidence="1">
    <location>
        <begin position="372"/>
        <end position="387"/>
    </location>
</feature>
<keyword evidence="1" id="KW-1133">Transmembrane helix</keyword>
<sequence>MKKEVVAYWLFALGIFLLVLKSMGAYFLWNVSIGPLSLLVTLIGLVYAKTQKQLYNSRHFIYAFLFLILYSIWDRDIMSQINIGNIMPCIPILLVLMMPTKDKRTLLSFCSCGLAFISGISLIAFILLFFTELPNVGIISDETAENYSYTNYIILLKGAFYDIRFNAIFREPGHLAMIASYFLFANRYDMKKWYNIVLLIVIGFTLSLAGYVLTIVGYMFNLLLAGRLTTVFKKLIPYVIVMVIAMLGIMSYNRGHNFVNELIIARLEYDEDKGVQGNNRVNDYTDTYFKNIISDGSFIIGTGRDKQSHLASIGKVTGSGYKIHIIARGLIGTFFIFMFYYVLAKNAPYRRFAFLMLLLYCLSFWQRAYPSWPAWIIPFITSIYIYRPQAMLRQQKHNTIERECLV</sequence>
<feature type="transmembrane region" description="Helical" evidence="1">
    <location>
        <begin position="106"/>
        <end position="130"/>
    </location>
</feature>
<feature type="transmembrane region" description="Helical" evidence="1">
    <location>
        <begin position="325"/>
        <end position="342"/>
    </location>
</feature>
<feature type="transmembrane region" description="Helical" evidence="1">
    <location>
        <begin position="5"/>
        <end position="20"/>
    </location>
</feature>
<dbReference type="HOGENOM" id="CLU_682667_0_0_10"/>
<keyword evidence="1" id="KW-0812">Transmembrane</keyword>
<dbReference type="EMBL" id="CP002530">
    <property type="protein sequence ID" value="ADY37985.1"/>
    <property type="molecule type" value="Genomic_DNA"/>
</dbReference>
<accession>F0R6T0</accession>
<feature type="transmembrane region" description="Helical" evidence="1">
    <location>
        <begin position="55"/>
        <end position="73"/>
    </location>
</feature>
<evidence type="ECO:0000313" key="3">
    <source>
        <dbReference type="Proteomes" id="UP000007486"/>
    </source>
</evidence>
<name>F0R6T0_PHOSB</name>
<feature type="transmembrane region" description="Helical" evidence="1">
    <location>
        <begin position="26"/>
        <end position="48"/>
    </location>
</feature>
<feature type="transmembrane region" description="Helical" evidence="1">
    <location>
        <begin position="235"/>
        <end position="252"/>
    </location>
</feature>
<evidence type="ECO:0000313" key="2">
    <source>
        <dbReference type="EMBL" id="ADY37985.1"/>
    </source>
</evidence>
<dbReference type="AlphaFoldDB" id="F0R6T0"/>
<keyword evidence="1" id="KW-0472">Membrane</keyword>
<evidence type="ECO:0008006" key="4">
    <source>
        <dbReference type="Google" id="ProtNLM"/>
    </source>
</evidence>
<dbReference type="eggNOG" id="ENOG5033BXM">
    <property type="taxonomic scope" value="Bacteria"/>
</dbReference>
<reference evidence="2 3" key="1">
    <citation type="journal article" date="2011" name="Stand. Genomic Sci.">
        <title>Complete genome sequence of Bacteroides salanitronis type strain (BL78).</title>
        <authorList>
            <person name="Gronow S."/>
            <person name="Held B."/>
            <person name="Lucas S."/>
            <person name="Lapidus A."/>
            <person name="Del Rio T.G."/>
            <person name="Nolan M."/>
            <person name="Tice H."/>
            <person name="Deshpande S."/>
            <person name="Cheng J.F."/>
            <person name="Pitluck S."/>
            <person name="Liolios K."/>
            <person name="Pagani I."/>
            <person name="Ivanova N."/>
            <person name="Mavromatis K."/>
            <person name="Pati A."/>
            <person name="Tapia R."/>
            <person name="Han C."/>
            <person name="Goodwin L."/>
            <person name="Chen A."/>
            <person name="Palaniappan K."/>
            <person name="Land M."/>
            <person name="Hauser L."/>
            <person name="Chang Y.J."/>
            <person name="Jeffries C.D."/>
            <person name="Brambilla E.M."/>
            <person name="Rohde M."/>
            <person name="Goker M."/>
            <person name="Detter J.C."/>
            <person name="Woyke T."/>
            <person name="Bristow J."/>
            <person name="Markowitz V."/>
            <person name="Hugenholtz P."/>
            <person name="Kyrpides N.C."/>
            <person name="Klenk H.P."/>
            <person name="Eisen J.A."/>
        </authorList>
    </citation>
    <scope>NUCLEOTIDE SEQUENCE [LARGE SCALE GENOMIC DNA]</scope>
    <source>
        <strain evidence="2 3">DSM 18170</strain>
    </source>
</reference>
<feature type="transmembrane region" description="Helical" evidence="1">
    <location>
        <begin position="193"/>
        <end position="223"/>
    </location>
</feature>